<evidence type="ECO:0000313" key="4">
    <source>
        <dbReference type="Proteomes" id="UP000569914"/>
    </source>
</evidence>
<dbReference type="Gene3D" id="3.40.50.720">
    <property type="entry name" value="NAD(P)-binding Rossmann-like Domain"/>
    <property type="match status" value="1"/>
</dbReference>
<name>A0A7Y9I4L1_9ACTN</name>
<feature type="domain" description="Gfo/Idh/MocA-like oxidoreductase N-terminal" evidence="1">
    <location>
        <begin position="10"/>
        <end position="129"/>
    </location>
</feature>
<sequence>MTASLRAEPLRIGIVGAGIMGRGNAVALSREPGVSITACVSRTRASADRLADEIAGRGAPRPRVHDQPHDLFTDDAVDAVVITTPDHQHADLVVAAAEAGRHVLVEKPFATSVADADRALAAVRSAGVIGMCLFNHRWVPAYAQAYDELGTMGDAAVAYARKNDTITVSTEMINWAAHTTSAWFLSSHDIDLVSWLIRDRVVRVYTTGRWGVLRGRGIDTPDAIQIHAEYERGTVATFESAWISPASFPTPVDSYIGIVAEGGVIQLDRQAENLVVARPDGLTYPRTLLQRVVHGVPAGAYRDAIVHWIECCRTGAEPLVTLESSRDVTAVLAAAHESLRTRQPVDVPPPAEPSR</sequence>
<dbReference type="Gene3D" id="3.30.360.10">
    <property type="entry name" value="Dihydrodipicolinate Reductase, domain 2"/>
    <property type="match status" value="1"/>
</dbReference>
<comment type="caution">
    <text evidence="3">The sequence shown here is derived from an EMBL/GenBank/DDBJ whole genome shotgun (WGS) entry which is preliminary data.</text>
</comment>
<dbReference type="InterPro" id="IPR051450">
    <property type="entry name" value="Gfo/Idh/MocA_Oxidoreductases"/>
</dbReference>
<dbReference type="RefSeq" id="WP_218871074.1">
    <property type="nucleotide sequence ID" value="NZ_JACCBU010000001.1"/>
</dbReference>
<dbReference type="Pfam" id="PF22725">
    <property type="entry name" value="GFO_IDH_MocA_C3"/>
    <property type="match status" value="1"/>
</dbReference>
<accession>A0A7Y9I4L1</accession>
<dbReference type="EMBL" id="JACCBU010000001">
    <property type="protein sequence ID" value="NYE69709.1"/>
    <property type="molecule type" value="Genomic_DNA"/>
</dbReference>
<feature type="domain" description="GFO/IDH/MocA-like oxidoreductase" evidence="2">
    <location>
        <begin position="155"/>
        <end position="248"/>
    </location>
</feature>
<dbReference type="PANTHER" id="PTHR43377">
    <property type="entry name" value="BILIVERDIN REDUCTASE A"/>
    <property type="match status" value="1"/>
</dbReference>
<protein>
    <submittedName>
        <fullName evidence="3">Putative dehydrogenase</fullName>
    </submittedName>
</protein>
<dbReference type="Pfam" id="PF01408">
    <property type="entry name" value="GFO_IDH_MocA"/>
    <property type="match status" value="1"/>
</dbReference>
<dbReference type="InterPro" id="IPR000683">
    <property type="entry name" value="Gfo/Idh/MocA-like_OxRdtase_N"/>
</dbReference>
<organism evidence="3 4">
    <name type="scientific">Microlunatus parietis</name>
    <dbReference type="NCBI Taxonomy" id="682979"/>
    <lineage>
        <taxon>Bacteria</taxon>
        <taxon>Bacillati</taxon>
        <taxon>Actinomycetota</taxon>
        <taxon>Actinomycetes</taxon>
        <taxon>Propionibacteriales</taxon>
        <taxon>Propionibacteriaceae</taxon>
        <taxon>Microlunatus</taxon>
    </lineage>
</organism>
<evidence type="ECO:0000259" key="2">
    <source>
        <dbReference type="Pfam" id="PF22725"/>
    </source>
</evidence>
<dbReference type="InterPro" id="IPR036291">
    <property type="entry name" value="NAD(P)-bd_dom_sf"/>
</dbReference>
<evidence type="ECO:0000313" key="3">
    <source>
        <dbReference type="EMBL" id="NYE69709.1"/>
    </source>
</evidence>
<gene>
    <name evidence="3" type="ORF">BKA15_001038</name>
</gene>
<dbReference type="SUPFAM" id="SSF51735">
    <property type="entry name" value="NAD(P)-binding Rossmann-fold domains"/>
    <property type="match status" value="1"/>
</dbReference>
<keyword evidence="4" id="KW-1185">Reference proteome</keyword>
<dbReference type="GO" id="GO:0000166">
    <property type="term" value="F:nucleotide binding"/>
    <property type="evidence" value="ECO:0007669"/>
    <property type="project" value="InterPro"/>
</dbReference>
<reference evidence="3 4" key="1">
    <citation type="submission" date="2020-07" db="EMBL/GenBank/DDBJ databases">
        <title>Sequencing the genomes of 1000 actinobacteria strains.</title>
        <authorList>
            <person name="Klenk H.-P."/>
        </authorList>
    </citation>
    <scope>NUCLEOTIDE SEQUENCE [LARGE SCALE GENOMIC DNA]</scope>
    <source>
        <strain evidence="3 4">DSM 22083</strain>
    </source>
</reference>
<dbReference type="PANTHER" id="PTHR43377:SF1">
    <property type="entry name" value="BILIVERDIN REDUCTASE A"/>
    <property type="match status" value="1"/>
</dbReference>
<evidence type="ECO:0000259" key="1">
    <source>
        <dbReference type="Pfam" id="PF01408"/>
    </source>
</evidence>
<proteinExistence type="predicted"/>
<dbReference type="InterPro" id="IPR055170">
    <property type="entry name" value="GFO_IDH_MocA-like_dom"/>
</dbReference>
<dbReference type="Proteomes" id="UP000569914">
    <property type="component" value="Unassembled WGS sequence"/>
</dbReference>
<dbReference type="AlphaFoldDB" id="A0A7Y9I4L1"/>
<dbReference type="SUPFAM" id="SSF55347">
    <property type="entry name" value="Glyceraldehyde-3-phosphate dehydrogenase-like, C-terminal domain"/>
    <property type="match status" value="1"/>
</dbReference>